<keyword evidence="1" id="KW-0732">Signal</keyword>
<gene>
    <name evidence="2" type="ORF">IQ35_01211</name>
</gene>
<protein>
    <submittedName>
        <fullName evidence="2">Uncharacterized protein</fullName>
    </submittedName>
</protein>
<keyword evidence="3" id="KW-1185">Reference proteome</keyword>
<comment type="caution">
    <text evidence="2">The sequence shown here is derived from an EMBL/GenBank/DDBJ whole genome shotgun (WGS) entry which is preliminary data.</text>
</comment>
<dbReference type="Proteomes" id="UP000316624">
    <property type="component" value="Unassembled WGS sequence"/>
</dbReference>
<evidence type="ECO:0000256" key="1">
    <source>
        <dbReference type="SAM" id="SignalP"/>
    </source>
</evidence>
<evidence type="ECO:0000313" key="2">
    <source>
        <dbReference type="EMBL" id="TWH96120.1"/>
    </source>
</evidence>
<reference evidence="2 3" key="1">
    <citation type="journal article" date="2015" name="Stand. Genomic Sci.">
        <title>Genomic Encyclopedia of Bacterial and Archaeal Type Strains, Phase III: the genomes of soil and plant-associated and newly described type strains.</title>
        <authorList>
            <person name="Whitman W.B."/>
            <person name="Woyke T."/>
            <person name="Klenk H.P."/>
            <person name="Zhou Y."/>
            <person name="Lilburn T.G."/>
            <person name="Beck B.J."/>
            <person name="De Vos P."/>
            <person name="Vandamme P."/>
            <person name="Eisen J.A."/>
            <person name="Garrity G."/>
            <person name="Hugenholtz P."/>
            <person name="Kyrpides N.C."/>
        </authorList>
    </citation>
    <scope>NUCLEOTIDE SEQUENCE [LARGE SCALE GENOMIC DNA]</scope>
    <source>
        <strain evidence="2 3">CGMCC 1.7748</strain>
    </source>
</reference>
<dbReference type="RefSeq" id="WP_021247125.1">
    <property type="nucleotide sequence ID" value="NZ_JACIIY010000005.1"/>
</dbReference>
<dbReference type="EMBL" id="VLKK01000003">
    <property type="protein sequence ID" value="TWH96120.1"/>
    <property type="molecule type" value="Genomic_DNA"/>
</dbReference>
<sequence length="237" mass="26531">MKFFFLPVLATLGMAVPAYADKAREDARARKIMYDYARCVVKIRHDRAAEAIIANADNSTILKEYPDLINGACLGKTGGMGTQMTFGGDLYRYALADALVNADYSKKHEIDFSNRLPLAHIRSDTPAELDAKLAGVKSKRKRAEILEENKETAAIGWVSRYGECVVREDPIRARFWLLTPPDSPEETSRIDDLRPIFAHCLPEGTMNFNRVTMRGTVAINYFRLANATPQQTAEKAQ</sequence>
<name>A0A562KL40_SPHWJ</name>
<organism evidence="2 3">
    <name type="scientific">Sphingobium wenxiniae (strain DSM 21828 / CGMCC 1.7748 / JZ-1)</name>
    <dbReference type="NCBI Taxonomy" id="595605"/>
    <lineage>
        <taxon>Bacteria</taxon>
        <taxon>Pseudomonadati</taxon>
        <taxon>Pseudomonadota</taxon>
        <taxon>Alphaproteobacteria</taxon>
        <taxon>Sphingomonadales</taxon>
        <taxon>Sphingomonadaceae</taxon>
        <taxon>Sphingobium</taxon>
    </lineage>
</organism>
<feature type="signal peptide" evidence="1">
    <location>
        <begin position="1"/>
        <end position="20"/>
    </location>
</feature>
<feature type="chain" id="PRO_5021896737" evidence="1">
    <location>
        <begin position="21"/>
        <end position="237"/>
    </location>
</feature>
<evidence type="ECO:0000313" key="3">
    <source>
        <dbReference type="Proteomes" id="UP000316624"/>
    </source>
</evidence>
<proteinExistence type="predicted"/>
<dbReference type="AlphaFoldDB" id="A0A562KL40"/>
<accession>A0A562KL40</accession>